<proteinExistence type="predicted"/>
<feature type="domain" description="Alpha-L-rhamnosidase six-hairpin glycosidase" evidence="2">
    <location>
        <begin position="408"/>
        <end position="611"/>
    </location>
</feature>
<dbReference type="PANTHER" id="PTHR34987:SF4">
    <property type="entry name" value="ALPHA-L-RHAMNOSIDASE C-TERMINAL DOMAIN-CONTAINING PROTEIN"/>
    <property type="match status" value="1"/>
</dbReference>
<gene>
    <name evidence="3" type="ORF">N7494_008691</name>
</gene>
<dbReference type="Gene3D" id="2.60.420.10">
    <property type="entry name" value="Maltose phosphorylase, domain 3"/>
    <property type="match status" value="1"/>
</dbReference>
<name>A0AAD6CQ31_9EURO</name>
<organism evidence="3 4">
    <name type="scientific">Penicillium frequentans</name>
    <dbReference type="NCBI Taxonomy" id="3151616"/>
    <lineage>
        <taxon>Eukaryota</taxon>
        <taxon>Fungi</taxon>
        <taxon>Dikarya</taxon>
        <taxon>Ascomycota</taxon>
        <taxon>Pezizomycotina</taxon>
        <taxon>Eurotiomycetes</taxon>
        <taxon>Eurotiomycetidae</taxon>
        <taxon>Eurotiales</taxon>
        <taxon>Aspergillaceae</taxon>
        <taxon>Penicillium</taxon>
    </lineage>
</organism>
<accession>A0AAD6CQ31</accession>
<evidence type="ECO:0000313" key="4">
    <source>
        <dbReference type="Proteomes" id="UP001220324"/>
    </source>
</evidence>
<keyword evidence="4" id="KW-1185">Reference proteome</keyword>
<feature type="chain" id="PRO_5042146326" description="Alpha-L-rhamnosidase six-hairpin glycosidase domain-containing protein" evidence="1">
    <location>
        <begin position="24"/>
        <end position="848"/>
    </location>
</feature>
<dbReference type="GO" id="GO:0005975">
    <property type="term" value="P:carbohydrate metabolic process"/>
    <property type="evidence" value="ECO:0007669"/>
    <property type="project" value="InterPro"/>
</dbReference>
<evidence type="ECO:0000313" key="3">
    <source>
        <dbReference type="EMBL" id="KAJ5532139.1"/>
    </source>
</evidence>
<dbReference type="SUPFAM" id="SSF48208">
    <property type="entry name" value="Six-hairpin glycosidases"/>
    <property type="match status" value="1"/>
</dbReference>
<evidence type="ECO:0000259" key="2">
    <source>
        <dbReference type="Pfam" id="PF17389"/>
    </source>
</evidence>
<reference evidence="3 4" key="1">
    <citation type="journal article" date="2023" name="IMA Fungus">
        <title>Comparative genomic study of the Penicillium genus elucidates a diverse pangenome and 15 lateral gene transfer events.</title>
        <authorList>
            <person name="Petersen C."/>
            <person name="Sorensen T."/>
            <person name="Nielsen M.R."/>
            <person name="Sondergaard T.E."/>
            <person name="Sorensen J.L."/>
            <person name="Fitzpatrick D.A."/>
            <person name="Frisvad J.C."/>
            <person name="Nielsen K.L."/>
        </authorList>
    </citation>
    <scope>NUCLEOTIDE SEQUENCE [LARGE SCALE GENOMIC DNA]</scope>
    <source>
        <strain evidence="3 4">IBT 35679</strain>
    </source>
</reference>
<dbReference type="Gene3D" id="1.50.10.10">
    <property type="match status" value="1"/>
</dbReference>
<evidence type="ECO:0000256" key="1">
    <source>
        <dbReference type="SAM" id="SignalP"/>
    </source>
</evidence>
<dbReference type="AlphaFoldDB" id="A0AAD6CQ31"/>
<dbReference type="InterPro" id="IPR008928">
    <property type="entry name" value="6-hairpin_glycosidase_sf"/>
</dbReference>
<dbReference type="Proteomes" id="UP001220324">
    <property type="component" value="Unassembled WGS sequence"/>
</dbReference>
<dbReference type="EMBL" id="JAQIZZ010000007">
    <property type="protein sequence ID" value="KAJ5532139.1"/>
    <property type="molecule type" value="Genomic_DNA"/>
</dbReference>
<comment type="caution">
    <text evidence="3">The sequence shown here is derived from an EMBL/GenBank/DDBJ whole genome shotgun (WGS) entry which is preliminary data.</text>
</comment>
<dbReference type="PANTHER" id="PTHR34987">
    <property type="entry name" value="C, PUTATIVE (AFU_ORTHOLOGUE AFUA_3G02880)-RELATED"/>
    <property type="match status" value="1"/>
</dbReference>
<keyword evidence="1" id="KW-0732">Signal</keyword>
<dbReference type="Pfam" id="PF17389">
    <property type="entry name" value="Bac_rhamnosid6H"/>
    <property type="match status" value="1"/>
</dbReference>
<sequence length="848" mass="91441">MTIRAFLLTIAFWSHGFWHFTEALDFSSRINSNDLQKSFSPKAIAVGHDIQWPRLKPSKFVLTVHSPIATIDYGSETAGYPFFEIESVEAQAQIEVKYSEPYDGLQHVWGDGPYTFSTGLSNVARVETFNVTKAGTVKSSLIQGGQRWQSIKLIAGNKVTISRVGFEPTVSVTDPDTLPARFSSDDTVFNAIWKLGQKAATMACLEKGSQKAVWDIDPVKGAFVHSTRSSPNIETSTFEDYTLEFETSIERGGVWWSIAQSVSYGNGIQLLLVGELPEASTFANTNLSLTPPNSILLADAYGFVNQTTLNSYLLDTFTIPFKVHEKEWYTVTMALSGSNQLAVQLNGISIFNVSLSDYYTGGSEVSLSGSFGFGAYQDQAAWVRNAIVHDSANGSLLYVDSLCDQSALARYGTQSNLGTVCLDGAKRDRLVWMGDFYHTSRIIGASTDRFDWSRGTLSFLLDTQASNGQLNFAPAMGYDPTTTIDAFSTDGTYPGLEDYQILGFLGFYNLVKQTNDLKYAAQTWPQWQKQLTWLLSTINATDGLVDVNSAFLGPGTGGSAVSCLAVEALNGAAEIASALRDKSAARTYNESAKKLADAVNTHLWNDEIGVYSLSRSEKSDFSVAGIGLCITSGVANSTRASQVVSSKNLAKLKLGPGYKDDTTVNEADPSISISPNTNGFLLPALFMGNATTAANDLLRSMWGAMLSEDVKAGVGNDTTSTGASWEYLDVNGSPGLSLFTSLSHPWGGAATYVLTEWAAGLRPISGPEGFGYRNWLLALETGLQIGLKKASARVVTEGGELLSVAWELDGTDLTVEIDAPHGTTGKIQIGSGYKIINGGGVQSVRISR</sequence>
<dbReference type="GO" id="GO:0003824">
    <property type="term" value="F:catalytic activity"/>
    <property type="evidence" value="ECO:0007669"/>
    <property type="project" value="UniProtKB-ARBA"/>
</dbReference>
<protein>
    <recommendedName>
        <fullName evidence="2">Alpha-L-rhamnosidase six-hairpin glycosidase domain-containing protein</fullName>
    </recommendedName>
</protein>
<dbReference type="InterPro" id="IPR035396">
    <property type="entry name" value="Bac_rhamnosid6H"/>
</dbReference>
<feature type="signal peptide" evidence="1">
    <location>
        <begin position="1"/>
        <end position="23"/>
    </location>
</feature>
<dbReference type="InterPro" id="IPR012341">
    <property type="entry name" value="6hp_glycosidase-like_sf"/>
</dbReference>